<feature type="domain" description="EGF-like" evidence="5">
    <location>
        <begin position="66"/>
        <end position="108"/>
    </location>
</feature>
<dbReference type="PROSITE" id="PS01285">
    <property type="entry name" value="FA58C_1"/>
    <property type="match status" value="2"/>
</dbReference>
<feature type="signal peptide" evidence="3">
    <location>
        <begin position="1"/>
        <end position="26"/>
    </location>
</feature>
<reference evidence="7" key="1">
    <citation type="submission" date="2025-08" db="UniProtKB">
        <authorList>
            <consortium name="RefSeq"/>
        </authorList>
    </citation>
    <scope>IDENTIFICATION</scope>
</reference>
<feature type="disulfide bond" evidence="2">
    <location>
        <begin position="144"/>
        <end position="153"/>
    </location>
</feature>
<dbReference type="Gene3D" id="2.60.120.260">
    <property type="entry name" value="Galactose-binding domain-like"/>
    <property type="match status" value="2"/>
</dbReference>
<dbReference type="Pfam" id="PF00754">
    <property type="entry name" value="F5_F8_type_C"/>
    <property type="match status" value="2"/>
</dbReference>
<evidence type="ECO:0000259" key="5">
    <source>
        <dbReference type="PROSITE" id="PS50026"/>
    </source>
</evidence>
<dbReference type="SMART" id="SM00231">
    <property type="entry name" value="FA58C"/>
    <property type="match status" value="2"/>
</dbReference>
<protein>
    <submittedName>
        <fullName evidence="7">Lactadherin isoform X1</fullName>
    </submittedName>
</protein>
<proteinExistence type="predicted"/>
<evidence type="ECO:0000256" key="3">
    <source>
        <dbReference type="SAM" id="SignalP"/>
    </source>
</evidence>
<feature type="chain" id="PRO_5045199256" evidence="3">
    <location>
        <begin position="27"/>
        <end position="483"/>
    </location>
</feature>
<evidence type="ECO:0000313" key="7">
    <source>
        <dbReference type="RefSeq" id="XP_015283436.1"/>
    </source>
</evidence>
<feature type="disulfide bond" evidence="2">
    <location>
        <begin position="34"/>
        <end position="51"/>
    </location>
</feature>
<dbReference type="PROSITE" id="PS00022">
    <property type="entry name" value="EGF_1"/>
    <property type="match status" value="3"/>
</dbReference>
<dbReference type="PROSITE" id="PS01286">
    <property type="entry name" value="FA58C_2"/>
    <property type="match status" value="2"/>
</dbReference>
<dbReference type="SMART" id="SM00179">
    <property type="entry name" value="EGF_CA"/>
    <property type="match status" value="3"/>
</dbReference>
<comment type="caution">
    <text evidence="2">Lacks conserved residue(s) required for the propagation of feature annotation.</text>
</comment>
<dbReference type="GeneID" id="107124474"/>
<feature type="domain" description="EGF-like" evidence="5">
    <location>
        <begin position="118"/>
        <end position="154"/>
    </location>
</feature>
<dbReference type="PANTHER" id="PTHR46806:SF7">
    <property type="entry name" value="COAGULATION FACTOR VIII"/>
    <property type="match status" value="1"/>
</dbReference>
<dbReference type="InterPro" id="IPR050633">
    <property type="entry name" value="Neuropilin_MCO_CoagFactor"/>
</dbReference>
<keyword evidence="2" id="KW-0245">EGF-like domain</keyword>
<name>A0ABM1LBU9_GEKJA</name>
<dbReference type="Gene3D" id="2.10.25.10">
    <property type="entry name" value="Laminin"/>
    <property type="match status" value="3"/>
</dbReference>
<dbReference type="PROSITE" id="PS01186">
    <property type="entry name" value="EGF_2"/>
    <property type="match status" value="2"/>
</dbReference>
<dbReference type="PROSITE" id="PS01187">
    <property type="entry name" value="EGF_CA"/>
    <property type="match status" value="1"/>
</dbReference>
<sequence length="483" mass="53594">MKDSGASVLWRSASLALWLLAAAARGELCEVNQCQNGGTCLTGVSGSPFFCICADGFTGIVCNETETGPCNPNPCENEGVCQLVPSRGDVFAEYVCKCPLGYEGKHCQNKSSSFSALDVNECFLQPCQNGGVCLDLEGDYACKCTSPYLGKTCNVRCANALGMETGAIANTQVLASSVHYGFLGLQRWGPELARLNNKGIVNAWTSSNYDRSPWIQVNLLRKMRLSGITTQGARRVGRAEYVRAYKVSYSQDGREFVYFKDEKRDHDKVFEGNANNDVTVTNLFNPPITAQYIRIYPVVCRRACTLRFELIGCEMNVYFNTAGCSEPLGMKSSLISDEQITASSVYKTWGIDAFTWHPHYARLDKTGKTNAWSALTNGLGEWLQIDLKKEKQVTGVITQGARDFGHIQYVAAYKVAYSSDGKSWTLYRNSGTNSTQIFEGNSDNYSHKKNVFDVPFYARFVRILPESWHNRITLRVELLGCDE</sequence>
<dbReference type="CDD" id="cd00054">
    <property type="entry name" value="EGF_CA"/>
    <property type="match status" value="3"/>
</dbReference>
<dbReference type="InterPro" id="IPR000421">
    <property type="entry name" value="FA58C"/>
</dbReference>
<evidence type="ECO:0000256" key="1">
    <source>
        <dbReference type="ARBA" id="ARBA00023157"/>
    </source>
</evidence>
<dbReference type="InterPro" id="IPR001881">
    <property type="entry name" value="EGF-like_Ca-bd_dom"/>
</dbReference>
<evidence type="ECO:0000313" key="6">
    <source>
        <dbReference type="Proteomes" id="UP000694871"/>
    </source>
</evidence>
<dbReference type="SUPFAM" id="SSF57196">
    <property type="entry name" value="EGF/Laminin"/>
    <property type="match status" value="3"/>
</dbReference>
<feature type="disulfide bond" evidence="2">
    <location>
        <begin position="53"/>
        <end position="62"/>
    </location>
</feature>
<dbReference type="InterPro" id="IPR000152">
    <property type="entry name" value="EGF-type_Asp/Asn_hydroxyl_site"/>
</dbReference>
<evidence type="ECO:0000256" key="2">
    <source>
        <dbReference type="PROSITE-ProRule" id="PRU00076"/>
    </source>
</evidence>
<dbReference type="CDD" id="cd00057">
    <property type="entry name" value="FA58C"/>
    <property type="match status" value="2"/>
</dbReference>
<accession>A0ABM1LBU9</accession>
<dbReference type="PANTHER" id="PTHR46806">
    <property type="entry name" value="F5/8 TYPE C DOMAIN-CONTAINING PROTEIN"/>
    <property type="match status" value="1"/>
</dbReference>
<feature type="domain" description="EGF-like" evidence="5">
    <location>
        <begin position="25"/>
        <end position="63"/>
    </location>
</feature>
<dbReference type="InterPro" id="IPR008979">
    <property type="entry name" value="Galactose-bd-like_sf"/>
</dbReference>
<gene>
    <name evidence="7" type="primary">MFGE8</name>
</gene>
<dbReference type="Proteomes" id="UP000694871">
    <property type="component" value="Unplaced"/>
</dbReference>
<organism evidence="6 7">
    <name type="scientific">Gekko japonicus</name>
    <name type="common">Schlegel's Japanese gecko</name>
    <dbReference type="NCBI Taxonomy" id="146911"/>
    <lineage>
        <taxon>Eukaryota</taxon>
        <taxon>Metazoa</taxon>
        <taxon>Chordata</taxon>
        <taxon>Craniata</taxon>
        <taxon>Vertebrata</taxon>
        <taxon>Euteleostomi</taxon>
        <taxon>Lepidosauria</taxon>
        <taxon>Squamata</taxon>
        <taxon>Bifurcata</taxon>
        <taxon>Gekkota</taxon>
        <taxon>Gekkonidae</taxon>
        <taxon>Gekkoninae</taxon>
        <taxon>Gekko</taxon>
    </lineage>
</organism>
<keyword evidence="1 2" id="KW-1015">Disulfide bond</keyword>
<dbReference type="PROSITE" id="PS50022">
    <property type="entry name" value="FA58C_3"/>
    <property type="match status" value="2"/>
</dbReference>
<dbReference type="RefSeq" id="XP_015283436.1">
    <property type="nucleotide sequence ID" value="XM_015427950.1"/>
</dbReference>
<dbReference type="PROSITE" id="PS00010">
    <property type="entry name" value="ASX_HYDROXYL"/>
    <property type="match status" value="1"/>
</dbReference>
<dbReference type="InterPro" id="IPR018097">
    <property type="entry name" value="EGF_Ca-bd_CS"/>
</dbReference>
<feature type="domain" description="F5/8 type C" evidence="4">
    <location>
        <begin position="324"/>
        <end position="481"/>
    </location>
</feature>
<feature type="disulfide bond" evidence="2">
    <location>
        <begin position="98"/>
        <end position="107"/>
    </location>
</feature>
<dbReference type="SMART" id="SM00181">
    <property type="entry name" value="EGF"/>
    <property type="match status" value="3"/>
</dbReference>
<keyword evidence="3" id="KW-0732">Signal</keyword>
<keyword evidence="6" id="KW-1185">Reference proteome</keyword>
<dbReference type="PROSITE" id="PS50026">
    <property type="entry name" value="EGF_3"/>
    <property type="match status" value="3"/>
</dbReference>
<dbReference type="SUPFAM" id="SSF49785">
    <property type="entry name" value="Galactose-binding domain-like"/>
    <property type="match status" value="2"/>
</dbReference>
<dbReference type="Pfam" id="PF00008">
    <property type="entry name" value="EGF"/>
    <property type="match status" value="3"/>
</dbReference>
<dbReference type="InterPro" id="IPR000742">
    <property type="entry name" value="EGF"/>
</dbReference>
<feature type="domain" description="F5/8 type C" evidence="4">
    <location>
        <begin position="157"/>
        <end position="313"/>
    </location>
</feature>
<evidence type="ECO:0000259" key="4">
    <source>
        <dbReference type="PROSITE" id="PS50022"/>
    </source>
</evidence>